<dbReference type="Pfam" id="PF04434">
    <property type="entry name" value="SWIM"/>
    <property type="match status" value="1"/>
</dbReference>
<dbReference type="Gramene" id="PRQ51974">
    <property type="protein sequence ID" value="PRQ51974"/>
    <property type="gene ID" value="RchiOBHm_Chr2g0150401"/>
</dbReference>
<evidence type="ECO:0000256" key="5">
    <source>
        <dbReference type="ARBA" id="ARBA00023125"/>
    </source>
</evidence>
<dbReference type="PROSITE" id="PS01007">
    <property type="entry name" value="TRANSPOSASE_MUTATOR"/>
    <property type="match status" value="1"/>
</dbReference>
<evidence type="ECO:0000256" key="6">
    <source>
        <dbReference type="ARBA" id="ARBA00023172"/>
    </source>
</evidence>
<dbReference type="PANTHER" id="PTHR31973:SF187">
    <property type="entry name" value="MUTATOR TRANSPOSASE MUDRA PROTEIN"/>
    <property type="match status" value="1"/>
</dbReference>
<keyword evidence="5" id="KW-0238">DNA-binding</keyword>
<dbReference type="GO" id="GO:0006313">
    <property type="term" value="P:DNA transposition"/>
    <property type="evidence" value="ECO:0007669"/>
    <property type="project" value="InterPro"/>
</dbReference>
<dbReference type="SMART" id="SM00575">
    <property type="entry name" value="ZnF_PMZ"/>
    <property type="match status" value="1"/>
</dbReference>
<dbReference type="PROSITE" id="PS50966">
    <property type="entry name" value="ZF_SWIM"/>
    <property type="match status" value="1"/>
</dbReference>
<keyword evidence="1" id="KW-0815">Transposition</keyword>
<dbReference type="InterPro" id="IPR018289">
    <property type="entry name" value="MULE_transposase_dom"/>
</dbReference>
<evidence type="ECO:0000256" key="1">
    <source>
        <dbReference type="ARBA" id="ARBA00022578"/>
    </source>
</evidence>
<dbReference type="PANTHER" id="PTHR31973">
    <property type="entry name" value="POLYPROTEIN, PUTATIVE-RELATED"/>
    <property type="match status" value="1"/>
</dbReference>
<dbReference type="InterPro" id="IPR001207">
    <property type="entry name" value="Transposase_mutator"/>
</dbReference>
<keyword evidence="2" id="KW-0479">Metal-binding</keyword>
<dbReference type="Pfam" id="PF03108">
    <property type="entry name" value="DBD_Tnp_Mut"/>
    <property type="match status" value="1"/>
</dbReference>
<protein>
    <submittedName>
        <fullName evidence="10">Putative transposase, mutator type, transposase, MuDR, plant, Zinc finger, SWIM-type</fullName>
    </submittedName>
</protein>
<keyword evidence="11" id="KW-1185">Reference proteome</keyword>
<dbReference type="InterPro" id="IPR006564">
    <property type="entry name" value="Znf_PMZ"/>
</dbReference>
<reference evidence="10 11" key="1">
    <citation type="journal article" date="2018" name="Nat. Genet.">
        <title>The Rosa genome provides new insights in the design of modern roses.</title>
        <authorList>
            <person name="Bendahmane M."/>
        </authorList>
    </citation>
    <scope>NUCLEOTIDE SEQUENCE [LARGE SCALE GENOMIC DNA]</scope>
    <source>
        <strain evidence="11">cv. Old Blush</strain>
    </source>
</reference>
<dbReference type="OMA" id="IMINNIC"/>
<sequence>MEGFVHEEATQRTPKAGVKLTSSQMESEQENVTEFEDNEAMFGFQDSDDENLGFTINSDGELEDEGLEFNPKSNMKKPEFKLKQKFATVQVLRDALREHAIQGGWEYIFIKNDKTRLRVVCKEENCPFFLFASKMQHESTLMIKGYDGTHKCTRKFNNSMVKLRYLTAKFKDQIVVNESVKPESLAKTMSSTIRARVSNSMAYKAKRQALLEYEGSIQEQYARLCDYGRELQRVDPATSIDIKCSFPKGSKRPVFKRMYICLGALKNGFKDGCRFVIGLDGAHLKGPFGGQLLIAVAIDANNTSWVVAYAMVELETKDAWIWFLELLVKDLDIEHEGRGWVFISDKQKGLIPTFEEVVPRAHIRFCVRHMWTNFTKHFPGKVMKDQMWACAKATTLPYFQKEMNEMKSLDNDAYKWMTAPERPAIHWCRAFFNTDVDCDIMINNICESFNAWILDARGKPHVTMFKELRVKLMRQIAVRKEKMEGHHGNIFPKPRAIIETNKEKAAVDCIATFNGEDIAEVDNIEGSKNVVNLAMRTCTCRRWELTEIPCKHAISAIYMKREDPDDYVAACYLKKTYMSIYSNLVQPVNSMDLWFRGEDPPILPPPPPPIYKPTWKTKNKKIQACFRKGDRWWC</sequence>
<dbReference type="Pfam" id="PF10551">
    <property type="entry name" value="MULE"/>
    <property type="match status" value="1"/>
</dbReference>
<dbReference type="Proteomes" id="UP000238479">
    <property type="component" value="Chromosome 2"/>
</dbReference>
<dbReference type="STRING" id="74649.A0A2P6RZU6"/>
<evidence type="ECO:0000256" key="8">
    <source>
        <dbReference type="SAM" id="MobiDB-lite"/>
    </source>
</evidence>
<organism evidence="10 11">
    <name type="scientific">Rosa chinensis</name>
    <name type="common">China rose</name>
    <dbReference type="NCBI Taxonomy" id="74649"/>
    <lineage>
        <taxon>Eukaryota</taxon>
        <taxon>Viridiplantae</taxon>
        <taxon>Streptophyta</taxon>
        <taxon>Embryophyta</taxon>
        <taxon>Tracheophyta</taxon>
        <taxon>Spermatophyta</taxon>
        <taxon>Magnoliopsida</taxon>
        <taxon>eudicotyledons</taxon>
        <taxon>Gunneridae</taxon>
        <taxon>Pentapetalae</taxon>
        <taxon>rosids</taxon>
        <taxon>fabids</taxon>
        <taxon>Rosales</taxon>
        <taxon>Rosaceae</taxon>
        <taxon>Rosoideae</taxon>
        <taxon>Rosoideae incertae sedis</taxon>
        <taxon>Rosa</taxon>
    </lineage>
</organism>
<evidence type="ECO:0000313" key="11">
    <source>
        <dbReference type="Proteomes" id="UP000238479"/>
    </source>
</evidence>
<accession>A0A2P6RZU6</accession>
<comment type="caution">
    <text evidence="10">The sequence shown here is derived from an EMBL/GenBank/DDBJ whole genome shotgun (WGS) entry which is preliminary data.</text>
</comment>
<feature type="region of interest" description="Disordered" evidence="8">
    <location>
        <begin position="1"/>
        <end position="30"/>
    </location>
</feature>
<gene>
    <name evidence="10" type="ORF">RchiOBHm_Chr2g0150401</name>
</gene>
<keyword evidence="4" id="KW-0862">Zinc</keyword>
<evidence type="ECO:0000256" key="2">
    <source>
        <dbReference type="ARBA" id="ARBA00022723"/>
    </source>
</evidence>
<name>A0A2P6RZU6_ROSCH</name>
<evidence type="ECO:0000256" key="3">
    <source>
        <dbReference type="ARBA" id="ARBA00022771"/>
    </source>
</evidence>
<dbReference type="GO" id="GO:0004803">
    <property type="term" value="F:transposase activity"/>
    <property type="evidence" value="ECO:0007669"/>
    <property type="project" value="InterPro"/>
</dbReference>
<dbReference type="AlphaFoldDB" id="A0A2P6RZU6"/>
<evidence type="ECO:0000256" key="4">
    <source>
        <dbReference type="ARBA" id="ARBA00022833"/>
    </source>
</evidence>
<dbReference type="GO" id="GO:0008270">
    <property type="term" value="F:zinc ion binding"/>
    <property type="evidence" value="ECO:0007669"/>
    <property type="project" value="UniProtKB-KW"/>
</dbReference>
<keyword evidence="6" id="KW-0233">DNA recombination</keyword>
<dbReference type="EMBL" id="PDCK01000040">
    <property type="protein sequence ID" value="PRQ51974.1"/>
    <property type="molecule type" value="Genomic_DNA"/>
</dbReference>
<dbReference type="InterPro" id="IPR004332">
    <property type="entry name" value="Transposase_MuDR"/>
</dbReference>
<evidence type="ECO:0000259" key="9">
    <source>
        <dbReference type="PROSITE" id="PS50966"/>
    </source>
</evidence>
<feature type="compositionally biased region" description="Basic and acidic residues" evidence="8">
    <location>
        <begin position="1"/>
        <end position="10"/>
    </location>
</feature>
<proteinExistence type="predicted"/>
<evidence type="ECO:0000313" key="10">
    <source>
        <dbReference type="EMBL" id="PRQ51974.1"/>
    </source>
</evidence>
<dbReference type="GO" id="GO:0003677">
    <property type="term" value="F:DNA binding"/>
    <property type="evidence" value="ECO:0007669"/>
    <property type="project" value="UniProtKB-KW"/>
</dbReference>
<keyword evidence="3 7" id="KW-0863">Zinc-finger</keyword>
<dbReference type="InterPro" id="IPR007527">
    <property type="entry name" value="Znf_SWIM"/>
</dbReference>
<evidence type="ECO:0000256" key="7">
    <source>
        <dbReference type="PROSITE-ProRule" id="PRU00325"/>
    </source>
</evidence>
<feature type="domain" description="SWIM-type" evidence="9">
    <location>
        <begin position="529"/>
        <end position="561"/>
    </location>
</feature>